<protein>
    <submittedName>
        <fullName evidence="4">TonB dependent receptor</fullName>
    </submittedName>
</protein>
<dbReference type="RefSeq" id="WP_126464355.1">
    <property type="nucleotide sequence ID" value="NZ_FUWL01000004.1"/>
</dbReference>
<evidence type="ECO:0000256" key="2">
    <source>
        <dbReference type="ARBA" id="ARBA00023136"/>
    </source>
</evidence>
<dbReference type="Proteomes" id="UP000189956">
    <property type="component" value="Unassembled WGS sequence"/>
</dbReference>
<dbReference type="InterPro" id="IPR036942">
    <property type="entry name" value="Beta-barrel_TonB_sf"/>
</dbReference>
<accession>A0A1T4K2B0</accession>
<evidence type="ECO:0000313" key="4">
    <source>
        <dbReference type="EMBL" id="SJZ36493.1"/>
    </source>
</evidence>
<keyword evidence="3" id="KW-0998">Cell outer membrane</keyword>
<name>A0A1T4K2B0_PORCN</name>
<dbReference type="SUPFAM" id="SSF56935">
    <property type="entry name" value="Porins"/>
    <property type="match status" value="1"/>
</dbReference>
<organism evidence="4 5">
    <name type="scientific">Porphyromonas cangingivalis</name>
    <dbReference type="NCBI Taxonomy" id="36874"/>
    <lineage>
        <taxon>Bacteria</taxon>
        <taxon>Pseudomonadati</taxon>
        <taxon>Bacteroidota</taxon>
        <taxon>Bacteroidia</taxon>
        <taxon>Bacteroidales</taxon>
        <taxon>Porphyromonadaceae</taxon>
        <taxon>Porphyromonas</taxon>
    </lineage>
</organism>
<dbReference type="EMBL" id="FUWL01000004">
    <property type="protein sequence ID" value="SJZ36493.1"/>
    <property type="molecule type" value="Genomic_DNA"/>
</dbReference>
<evidence type="ECO:0000256" key="1">
    <source>
        <dbReference type="ARBA" id="ARBA00004442"/>
    </source>
</evidence>
<evidence type="ECO:0000313" key="5">
    <source>
        <dbReference type="Proteomes" id="UP000189956"/>
    </source>
</evidence>
<proteinExistence type="predicted"/>
<keyword evidence="2" id="KW-0472">Membrane</keyword>
<gene>
    <name evidence="4" type="ORF">SAMN02745205_00520</name>
</gene>
<evidence type="ECO:0000256" key="3">
    <source>
        <dbReference type="ARBA" id="ARBA00023237"/>
    </source>
</evidence>
<keyword evidence="4" id="KW-0675">Receptor</keyword>
<dbReference type="GO" id="GO:0009279">
    <property type="term" value="C:cell outer membrane"/>
    <property type="evidence" value="ECO:0007669"/>
    <property type="project" value="UniProtKB-SubCell"/>
</dbReference>
<sequence length="849" mass="96411">MIFTFLLSFILSTRLSPPPEETSFVSGQVVSIENTPIDAATILLLPHVGERVLASGMSDSEGRFNLSLRVILAEDSVRFRVMRVGIRPQIFTRSVSSLKNIILKVDERPVELRGLDVKAEKISISGDTIGFNIAAYKNSTDETLADVLRRLPGINVSHNGQIFYQGEPISKFYIEGLDMLKGRYGIATNSLHPDDVSSIEVMERHQEIEALKEFSRSDRTAINVKLKSSKRGVWIGSADLAGGIEKEGVWDGKLLLSRFRKKSQQLGLLQTNNTGKDPSIGFRSFGATQDRLPSPLADITLPKPSLSEEHTYTHNKDIAGSINMIQSLSEKTVSGFNFIMTKGQELLKMHEISTHILPNGQEVRFDEISDGAKQSNEYAGMLHLNVNKAERYVDTRFSIDLGKRESTVDIQAESPYKVSQKETPISLSHKLVWTEVFDQIGLNFKSNNSYFSFPQHLLLNDKSQVLREQSWHGDYALDLSIRSLIPHTQTSLGISCKNETSNMETKTHKIRKQQLQTEITPEIFYSRRKVQWSSKLKVAYTSLHLMNSEKSQYRKITFEPDIYFSYVPDRYLSFDVAYRHSTQTPDIRMLYDFPLYTGHRTSSKYQGILFQSSGHLLRGRINYKDVRKMLFSSLSLNYTNNAPKYLFGNKIEADTVTFTSHSTDRRATVWTAGLRLSKGFFLKSLKLGLETTYTKIQGPLLLQDQIVGQKTELSSLRADLSLNPNSFTEVALQSEAQGIRSHIDMGQSLPSILALNTEARIAIKPSEQLHLVLDYKHFYNNSNTSVPNFHLLNAMIQYKINKIGLYAKVQNLFNQKTYRHTRTNRFSSYETLYNLRGRMVLIGIRFKLI</sequence>
<reference evidence="4 5" key="1">
    <citation type="submission" date="2017-02" db="EMBL/GenBank/DDBJ databases">
        <authorList>
            <person name="Peterson S.W."/>
        </authorList>
    </citation>
    <scope>NUCLEOTIDE SEQUENCE [LARGE SCALE GENOMIC DNA]</scope>
    <source>
        <strain evidence="4 5">ATCC 700135</strain>
    </source>
</reference>
<comment type="subcellular location">
    <subcellularLocation>
        <location evidence="1">Cell outer membrane</location>
    </subcellularLocation>
</comment>
<dbReference type="Gene3D" id="2.40.170.20">
    <property type="entry name" value="TonB-dependent receptor, beta-barrel domain"/>
    <property type="match status" value="1"/>
</dbReference>
<dbReference type="AlphaFoldDB" id="A0A1T4K2B0"/>